<dbReference type="InterPro" id="IPR005583">
    <property type="entry name" value="YaaA"/>
</dbReference>
<dbReference type="Pfam" id="PF03883">
    <property type="entry name" value="H2O2_YaaD"/>
    <property type="match status" value="1"/>
</dbReference>
<evidence type="ECO:0000313" key="1">
    <source>
        <dbReference type="EMBL" id="ABV49397.1"/>
    </source>
</evidence>
<dbReference type="PANTHER" id="PTHR30283">
    <property type="entry name" value="PEROXIDE STRESS RESPONSE PROTEIN YAAA"/>
    <property type="match status" value="1"/>
</dbReference>
<protein>
    <submittedName>
        <fullName evidence="1">Uncharacterized protein</fullName>
    </submittedName>
</protein>
<reference evidence="1" key="1">
    <citation type="journal article" date="2007" name="BMC Evol. Biol.">
        <title>Horizontal gene transfer in chromalveolates.</title>
        <authorList>
            <person name="Nosenko T."/>
            <person name="Bhattacharya D."/>
        </authorList>
    </citation>
    <scope>NUCLEOTIDE SEQUENCE</scope>
    <source>
        <strain evidence="1">Wilson</strain>
    </source>
</reference>
<sequence>MLFVLSSAARFHAKPAADCVLRSTPRLQQKTRGLVAELKRLEAKDIKKQLHVNDALAKQYAQSLSNFEKEKPVTACNLYDSPFWNGFDAASFEQDDADWANDYVRVFSGLYGLLRPFDEIQPLSLPVVLGTKLKNSKGNFLRDYWREPITKELNDGLKHLPMPVIVNLASEEDSQVLDLDALPEYTHMTTIDFKMVKKGDVAEAKGEFLRWALENRCMTVEDLLEFRGLIEEDEEATFRLSPKASKGNTIVFEENIGEGGDGGWSKKLAESGKGKTAFLKEVIKGKKNKYMKSEINKAFAKESKQKRKAHAVY</sequence>
<dbReference type="GO" id="GO:0005829">
    <property type="term" value="C:cytosol"/>
    <property type="evidence" value="ECO:0007669"/>
    <property type="project" value="TreeGrafter"/>
</dbReference>
<dbReference type="GO" id="GO:0033194">
    <property type="term" value="P:response to hydroperoxide"/>
    <property type="evidence" value="ECO:0007669"/>
    <property type="project" value="TreeGrafter"/>
</dbReference>
<dbReference type="EMBL" id="EF540330">
    <property type="protein sequence ID" value="ABV49397.1"/>
    <property type="molecule type" value="mRNA"/>
</dbReference>
<name>A9LFI7_KARBR</name>
<dbReference type="AlphaFoldDB" id="A9LFI7"/>
<accession>A9LFI7</accession>
<dbReference type="PANTHER" id="PTHR30283:SF4">
    <property type="entry name" value="PEROXIDE STRESS RESISTANCE PROTEIN YAAA"/>
    <property type="match status" value="1"/>
</dbReference>
<organism evidence="1">
    <name type="scientific">Karenia brevis</name>
    <name type="common">Red tide dinoflagellate</name>
    <name type="synonym">Gymnodinium breve</name>
    <dbReference type="NCBI Taxonomy" id="156230"/>
    <lineage>
        <taxon>Eukaryota</taxon>
        <taxon>Sar</taxon>
        <taxon>Alveolata</taxon>
        <taxon>Dinophyceae</taxon>
        <taxon>Gymnodiniales</taxon>
        <taxon>Kareniaceae</taxon>
        <taxon>Karenia</taxon>
    </lineage>
</organism>
<proteinExistence type="evidence at transcript level"/>